<evidence type="ECO:0000313" key="3">
    <source>
        <dbReference type="Proteomes" id="UP000315439"/>
    </source>
</evidence>
<keyword evidence="1" id="KW-1133">Transmembrane helix</keyword>
<keyword evidence="3" id="KW-1185">Reference proteome</keyword>
<dbReference type="EMBL" id="VIKS01000002">
    <property type="protein sequence ID" value="TQV89256.1"/>
    <property type="molecule type" value="Genomic_DNA"/>
</dbReference>
<evidence type="ECO:0000256" key="1">
    <source>
        <dbReference type="SAM" id="Phobius"/>
    </source>
</evidence>
<reference evidence="2 3" key="1">
    <citation type="submission" date="2019-07" db="EMBL/GenBank/DDBJ databases">
        <title>Draft genome for Aliikangiella sp. M105.</title>
        <authorList>
            <person name="Wang G."/>
        </authorList>
    </citation>
    <scope>NUCLEOTIDE SEQUENCE [LARGE SCALE GENOMIC DNA]</scope>
    <source>
        <strain evidence="2 3">M105</strain>
    </source>
</reference>
<dbReference type="AlphaFoldDB" id="A0A545UIF7"/>
<evidence type="ECO:0008006" key="4">
    <source>
        <dbReference type="Google" id="ProtNLM"/>
    </source>
</evidence>
<keyword evidence="1" id="KW-0472">Membrane</keyword>
<dbReference type="OrthoDB" id="5905880at2"/>
<protein>
    <recommendedName>
        <fullName evidence="4">DUF1269 domain-containing protein</fullName>
    </recommendedName>
</protein>
<feature type="transmembrane region" description="Helical" evidence="1">
    <location>
        <begin position="94"/>
        <end position="114"/>
    </location>
</feature>
<evidence type="ECO:0000313" key="2">
    <source>
        <dbReference type="EMBL" id="TQV89256.1"/>
    </source>
</evidence>
<sequence>MKRLYFLTKNIDSTESISHDIHAAGITDWDFHVLSKNDKGLYQRHIHSANMLQKTDFIHSAEIGVLKGTAIGLTVALVLSQIPIHDKQVPFEILIGIFLAGILFGAWHGGLFGAQNENFRLKPFHDKIEEGYYLIMIDVAKKQVDEIVELMKSKHPEARYCTKDSVMVSPFENSKEITF</sequence>
<dbReference type="RefSeq" id="WP_142892106.1">
    <property type="nucleotide sequence ID" value="NZ_ML660161.1"/>
</dbReference>
<feature type="transmembrane region" description="Helical" evidence="1">
    <location>
        <begin position="64"/>
        <end position="82"/>
    </location>
</feature>
<name>A0A545UIF7_9GAMM</name>
<proteinExistence type="predicted"/>
<gene>
    <name evidence="2" type="ORF">FLL46_03760</name>
</gene>
<comment type="caution">
    <text evidence="2">The sequence shown here is derived from an EMBL/GenBank/DDBJ whole genome shotgun (WGS) entry which is preliminary data.</text>
</comment>
<accession>A0A545UIF7</accession>
<organism evidence="2 3">
    <name type="scientific">Aliikangiella coralliicola</name>
    <dbReference type="NCBI Taxonomy" id="2592383"/>
    <lineage>
        <taxon>Bacteria</taxon>
        <taxon>Pseudomonadati</taxon>
        <taxon>Pseudomonadota</taxon>
        <taxon>Gammaproteobacteria</taxon>
        <taxon>Oceanospirillales</taxon>
        <taxon>Pleioneaceae</taxon>
        <taxon>Aliikangiella</taxon>
    </lineage>
</organism>
<dbReference type="Proteomes" id="UP000315439">
    <property type="component" value="Unassembled WGS sequence"/>
</dbReference>
<keyword evidence="1" id="KW-0812">Transmembrane</keyword>